<dbReference type="GO" id="GO:0043565">
    <property type="term" value="F:sequence-specific DNA binding"/>
    <property type="evidence" value="ECO:0007669"/>
    <property type="project" value="InterPro"/>
</dbReference>
<accession>A0A060SMH8</accession>
<feature type="region of interest" description="Disordered" evidence="9">
    <location>
        <begin position="554"/>
        <end position="573"/>
    </location>
</feature>
<dbReference type="InterPro" id="IPR036388">
    <property type="entry name" value="WH-like_DNA-bd_sf"/>
</dbReference>
<protein>
    <recommendedName>
        <fullName evidence="10">HSF-type DNA-binding domain-containing protein</fullName>
    </recommendedName>
</protein>
<keyword evidence="6" id="KW-0539">Nucleus</keyword>
<evidence type="ECO:0000256" key="4">
    <source>
        <dbReference type="ARBA" id="ARBA00023125"/>
    </source>
</evidence>
<evidence type="ECO:0000256" key="8">
    <source>
        <dbReference type="RuleBase" id="RU004020"/>
    </source>
</evidence>
<evidence type="ECO:0000313" key="12">
    <source>
        <dbReference type="Proteomes" id="UP000029665"/>
    </source>
</evidence>
<feature type="region of interest" description="Disordered" evidence="9">
    <location>
        <begin position="1"/>
        <end position="23"/>
    </location>
</feature>
<evidence type="ECO:0000256" key="1">
    <source>
        <dbReference type="ARBA" id="ARBA00004123"/>
    </source>
</evidence>
<feature type="region of interest" description="Disordered" evidence="9">
    <location>
        <begin position="419"/>
        <end position="457"/>
    </location>
</feature>
<dbReference type="PROSITE" id="PS00434">
    <property type="entry name" value="HSF_DOMAIN"/>
    <property type="match status" value="1"/>
</dbReference>
<keyword evidence="12" id="KW-1185">Reference proteome</keyword>
<evidence type="ECO:0000256" key="5">
    <source>
        <dbReference type="ARBA" id="ARBA00023163"/>
    </source>
</evidence>
<evidence type="ECO:0000256" key="2">
    <source>
        <dbReference type="ARBA" id="ARBA00006403"/>
    </source>
</evidence>
<comment type="subunit">
    <text evidence="7">Homotrimer. Homotrimerization increases the affinity of HSF1 to DNA. Interacts with transcriptional coregulator SSA1 on chromatin.</text>
</comment>
<evidence type="ECO:0000313" key="11">
    <source>
        <dbReference type="EMBL" id="CDO73628.1"/>
    </source>
</evidence>
<dbReference type="AlphaFoldDB" id="A0A060SMH8"/>
<feature type="compositionally biased region" description="Low complexity" evidence="9">
    <location>
        <begin position="334"/>
        <end position="353"/>
    </location>
</feature>
<dbReference type="STRING" id="5643.A0A060SMH8"/>
<evidence type="ECO:0000259" key="10">
    <source>
        <dbReference type="PROSITE" id="PS00434"/>
    </source>
</evidence>
<dbReference type="SMART" id="SM00415">
    <property type="entry name" value="HSF"/>
    <property type="match status" value="1"/>
</dbReference>
<feature type="compositionally biased region" description="Polar residues" evidence="9">
    <location>
        <begin position="308"/>
        <end position="333"/>
    </location>
</feature>
<dbReference type="PRINTS" id="PR00056">
    <property type="entry name" value="HSFDOMAIN"/>
</dbReference>
<dbReference type="PANTHER" id="PTHR10015">
    <property type="entry name" value="HEAT SHOCK TRANSCRIPTION FACTOR"/>
    <property type="match status" value="1"/>
</dbReference>
<dbReference type="OrthoDB" id="60033at2759"/>
<evidence type="ECO:0000256" key="6">
    <source>
        <dbReference type="ARBA" id="ARBA00023242"/>
    </source>
</evidence>
<dbReference type="OMA" id="RMDHDNE"/>
<dbReference type="PANTHER" id="PTHR10015:SF427">
    <property type="entry name" value="HEAT SHOCK FACTOR PROTEIN"/>
    <property type="match status" value="1"/>
</dbReference>
<comment type="caution">
    <text evidence="11">The sequence shown here is derived from an EMBL/GenBank/DDBJ whole genome shotgun (WGS) entry which is preliminary data.</text>
</comment>
<keyword evidence="3" id="KW-0805">Transcription regulation</keyword>
<feature type="compositionally biased region" description="Pro residues" evidence="9">
    <location>
        <begin position="425"/>
        <end position="434"/>
    </location>
</feature>
<dbReference type="Pfam" id="PF00447">
    <property type="entry name" value="HSF_DNA-bind"/>
    <property type="match status" value="1"/>
</dbReference>
<reference evidence="11" key="1">
    <citation type="submission" date="2014-01" db="EMBL/GenBank/DDBJ databases">
        <title>The genome of the white-rot fungus Pycnoporus cinnabarinus: a basidiomycete model with a versatile arsenal for lignocellulosic biomass breakdown.</title>
        <authorList>
            <person name="Levasseur A."/>
            <person name="Lomascolo A."/>
            <person name="Ruiz-Duenas F.J."/>
            <person name="Uzan E."/>
            <person name="Piumi F."/>
            <person name="Kues U."/>
            <person name="Ram A.F.J."/>
            <person name="Murat C."/>
            <person name="Haon M."/>
            <person name="Benoit I."/>
            <person name="Arfi Y."/>
            <person name="Chevret D."/>
            <person name="Drula E."/>
            <person name="Kwon M.J."/>
            <person name="Gouret P."/>
            <person name="Lesage-Meessen L."/>
            <person name="Lombard V."/>
            <person name="Mariette J."/>
            <person name="Noirot C."/>
            <person name="Park J."/>
            <person name="Patyshakuliyeva A."/>
            <person name="Wieneger R.A.B."/>
            <person name="Wosten H.A.B."/>
            <person name="Martin F."/>
            <person name="Coutinho P.M."/>
            <person name="de Vries R."/>
            <person name="Martinez A.T."/>
            <person name="Klopp C."/>
            <person name="Pontarotti P."/>
            <person name="Henrissat B."/>
            <person name="Record E."/>
        </authorList>
    </citation>
    <scope>NUCLEOTIDE SEQUENCE [LARGE SCALE GENOMIC DNA]</scope>
    <source>
        <strain evidence="11">BRFM137</strain>
    </source>
</reference>
<name>A0A060SMH8_PYCCI</name>
<evidence type="ECO:0000256" key="7">
    <source>
        <dbReference type="ARBA" id="ARBA00062171"/>
    </source>
</evidence>
<comment type="similarity">
    <text evidence="2 8">Belongs to the HSF family.</text>
</comment>
<feature type="region of interest" description="Disordered" evidence="9">
    <location>
        <begin position="582"/>
        <end position="634"/>
    </location>
</feature>
<sequence length="634" mass="68733">MSQANQVAIAGPSALTEPPRSVRNGQHNIPRFLLKLYEIINDPANEELIKWSEAGDSFYIYHQERFAREVLGKWFKHQNFSSFVRQLNLYGFRKISALQQGLLRMDHDNETIQFAHPYFHRGQPDLLALIQRKRHPPSHTQAEEAAAGLLQASQEGKLDGQAVDVRSIVDGISAIRRQQQAIAADLSALKQSNDALWKEAIEARQRHAKHEDTINRILKFLAGLFGRVMQGHNREQLNGDGQEPPKRQMLMIEDSRPSHGDSGGYFADLDAPSDTGSRAPSPFSVASERFATVETPDASIASPAVESVTKSPPKSSQRFAEPQSQDNKVSTGNSPLSASSSTTVPSLSTAVPPELGRRTPNPEALWQTTFQYMLNSPAQFQRIVQAFNNNNLNQAYPLHPSGPAPGTAQPYSSELSNALQFPASYGPPVPPPSTAPQQQQQQHLTYPPVSGPSAQPAFYAQPQFPVPLSPVPNENALLDNSARLQKTYNDTAEINADIDVLQSNIHSLIRDMGLDPNNVSFPNVPGVGAIQGGSGLGDEGEFPFDSWLNQISSTNTPSAGGPGVSGGIGHSGGELPTFMDFPGFDAGVPSSASATTPSTNTDISSPVGQKRKLEVVEIPEAESEADSPSNKKKR</sequence>
<dbReference type="SUPFAM" id="SSF46785">
    <property type="entry name" value="Winged helix' DNA-binding domain"/>
    <property type="match status" value="1"/>
</dbReference>
<dbReference type="Gene3D" id="1.10.10.10">
    <property type="entry name" value="Winged helix-like DNA-binding domain superfamily/Winged helix DNA-binding domain"/>
    <property type="match status" value="1"/>
</dbReference>
<dbReference type="FunFam" id="1.10.10.10:FF:000027">
    <property type="entry name" value="Heat shock transcription factor 1"/>
    <property type="match status" value="1"/>
</dbReference>
<feature type="region of interest" description="Disordered" evidence="9">
    <location>
        <begin position="294"/>
        <end position="361"/>
    </location>
</feature>
<gene>
    <name evidence="11" type="ORF">BN946_scf185014.g98</name>
</gene>
<organism evidence="11 12">
    <name type="scientific">Pycnoporus cinnabarinus</name>
    <name type="common">Cinnabar-red polypore</name>
    <name type="synonym">Trametes cinnabarina</name>
    <dbReference type="NCBI Taxonomy" id="5643"/>
    <lineage>
        <taxon>Eukaryota</taxon>
        <taxon>Fungi</taxon>
        <taxon>Dikarya</taxon>
        <taxon>Basidiomycota</taxon>
        <taxon>Agaricomycotina</taxon>
        <taxon>Agaricomycetes</taxon>
        <taxon>Polyporales</taxon>
        <taxon>Polyporaceae</taxon>
        <taxon>Trametes</taxon>
    </lineage>
</organism>
<feature type="domain" description="HSF-type DNA-binding" evidence="10">
    <location>
        <begin position="71"/>
        <end position="95"/>
    </location>
</feature>
<feature type="compositionally biased region" description="Gly residues" evidence="9">
    <location>
        <begin position="560"/>
        <end position="572"/>
    </location>
</feature>
<proteinExistence type="inferred from homology"/>
<keyword evidence="5" id="KW-0804">Transcription</keyword>
<feature type="compositionally biased region" description="Low complexity" evidence="9">
    <location>
        <begin position="435"/>
        <end position="448"/>
    </location>
</feature>
<dbReference type="GO" id="GO:0003700">
    <property type="term" value="F:DNA-binding transcription factor activity"/>
    <property type="evidence" value="ECO:0007669"/>
    <property type="project" value="InterPro"/>
</dbReference>
<feature type="region of interest" description="Disordered" evidence="9">
    <location>
        <begin position="254"/>
        <end position="282"/>
    </location>
</feature>
<dbReference type="InterPro" id="IPR000232">
    <property type="entry name" value="HSF_DNA-bd"/>
</dbReference>
<dbReference type="GO" id="GO:0005634">
    <property type="term" value="C:nucleus"/>
    <property type="evidence" value="ECO:0007669"/>
    <property type="project" value="UniProtKB-SubCell"/>
</dbReference>
<feature type="compositionally biased region" description="Low complexity" evidence="9">
    <location>
        <begin position="589"/>
        <end position="601"/>
    </location>
</feature>
<evidence type="ECO:0000256" key="3">
    <source>
        <dbReference type="ARBA" id="ARBA00023015"/>
    </source>
</evidence>
<dbReference type="InterPro" id="IPR036390">
    <property type="entry name" value="WH_DNA-bd_sf"/>
</dbReference>
<keyword evidence="4" id="KW-0238">DNA-binding</keyword>
<dbReference type="EMBL" id="CCBP010000122">
    <property type="protein sequence ID" value="CDO73628.1"/>
    <property type="molecule type" value="Genomic_DNA"/>
</dbReference>
<dbReference type="Proteomes" id="UP000029665">
    <property type="component" value="Unassembled WGS sequence"/>
</dbReference>
<evidence type="ECO:0000256" key="9">
    <source>
        <dbReference type="SAM" id="MobiDB-lite"/>
    </source>
</evidence>
<dbReference type="HOGENOM" id="CLU_015858_1_0_1"/>
<comment type="subcellular location">
    <subcellularLocation>
        <location evidence="1">Nucleus</location>
    </subcellularLocation>
</comment>